<dbReference type="EMBL" id="JACRVF010000001">
    <property type="protein sequence ID" value="MBC5991676.1"/>
    <property type="molecule type" value="Genomic_DNA"/>
</dbReference>
<dbReference type="InterPro" id="IPR020103">
    <property type="entry name" value="PsdUridine_synth_cat_dom_sf"/>
</dbReference>
<dbReference type="PROSITE" id="PS01129">
    <property type="entry name" value="PSI_RLU"/>
    <property type="match status" value="1"/>
</dbReference>
<dbReference type="RefSeq" id="WP_187065669.1">
    <property type="nucleotide sequence ID" value="NZ_JACRVF010000001.1"/>
</dbReference>
<evidence type="ECO:0000259" key="10">
    <source>
        <dbReference type="Pfam" id="PF00849"/>
    </source>
</evidence>
<accession>A0A923SIH5</accession>
<evidence type="ECO:0000256" key="6">
    <source>
        <dbReference type="ARBA" id="ARBA00040675"/>
    </source>
</evidence>
<evidence type="ECO:0000313" key="11">
    <source>
        <dbReference type="EMBL" id="MBC5991676.1"/>
    </source>
</evidence>
<evidence type="ECO:0000256" key="4">
    <source>
        <dbReference type="ARBA" id="ARBA00037670"/>
    </source>
</evidence>
<feature type="domain" description="Pseudouridine synthase RsuA/RluA-like" evidence="10">
    <location>
        <begin position="29"/>
        <end position="181"/>
    </location>
</feature>
<dbReference type="EC" id="5.4.99.26" evidence="5"/>
<comment type="caution">
    <text evidence="11">The sequence shown here is derived from an EMBL/GenBank/DDBJ whole genome shotgun (WGS) entry which is preliminary data.</text>
</comment>
<dbReference type="Gene3D" id="3.30.2350.10">
    <property type="entry name" value="Pseudouridine synthase"/>
    <property type="match status" value="1"/>
</dbReference>
<evidence type="ECO:0000256" key="7">
    <source>
        <dbReference type="ARBA" id="ARBA00041803"/>
    </source>
</evidence>
<evidence type="ECO:0000256" key="3">
    <source>
        <dbReference type="ARBA" id="ARBA00036607"/>
    </source>
</evidence>
<dbReference type="InterPro" id="IPR006224">
    <property type="entry name" value="PsdUridine_synth_RluA-like_CS"/>
</dbReference>
<keyword evidence="1" id="KW-0819">tRNA processing</keyword>
<dbReference type="GO" id="GO:0160149">
    <property type="term" value="F:tRNA pseudouridine(65) synthase activity"/>
    <property type="evidence" value="ECO:0007669"/>
    <property type="project" value="UniProtKB-EC"/>
</dbReference>
<dbReference type="AlphaFoldDB" id="A0A923SIH5"/>
<dbReference type="Pfam" id="PF00849">
    <property type="entry name" value="PseudoU_synth_2"/>
    <property type="match status" value="1"/>
</dbReference>
<reference evidence="11" key="1">
    <citation type="submission" date="2020-08" db="EMBL/GenBank/DDBJ databases">
        <title>Pontibacter sp. SD6 16S ribosomal RNA gene Genome sequencing and assembly.</title>
        <authorList>
            <person name="Kang M."/>
        </authorList>
    </citation>
    <scope>NUCLEOTIDE SEQUENCE</scope>
    <source>
        <strain evidence="11">SD6</strain>
    </source>
</reference>
<dbReference type="Proteomes" id="UP000603640">
    <property type="component" value="Unassembled WGS sequence"/>
</dbReference>
<dbReference type="SUPFAM" id="SSF55120">
    <property type="entry name" value="Pseudouridine synthase"/>
    <property type="match status" value="1"/>
</dbReference>
<name>A0A923SIH5_9BACT</name>
<dbReference type="GO" id="GO:0000455">
    <property type="term" value="P:enzyme-directed rRNA pseudouridine synthesis"/>
    <property type="evidence" value="ECO:0007669"/>
    <property type="project" value="TreeGrafter"/>
</dbReference>
<evidence type="ECO:0000256" key="9">
    <source>
        <dbReference type="ARBA" id="ARBA00043049"/>
    </source>
</evidence>
<dbReference type="GO" id="GO:0008033">
    <property type="term" value="P:tRNA processing"/>
    <property type="evidence" value="ECO:0007669"/>
    <property type="project" value="UniProtKB-KW"/>
</dbReference>
<dbReference type="PANTHER" id="PTHR21600:SF56">
    <property type="entry name" value="TRNA PSEUDOURIDINE SYNTHASE C"/>
    <property type="match status" value="1"/>
</dbReference>
<evidence type="ECO:0000256" key="8">
    <source>
        <dbReference type="ARBA" id="ARBA00041975"/>
    </source>
</evidence>
<comment type="function">
    <text evidence="4">Responsible for synthesis of pseudouridine from uracil-65 in transfer RNAs.</text>
</comment>
<keyword evidence="2" id="KW-0413">Isomerase</keyword>
<sequence>MLTNRRLAYLCIGITIKTVLQLIYEDEWYVAINKPNGLLVHRTRIAEEKKEFALQLLRDQLGYRLYPVHRLDRGTSGVLLFAKTPEAAAPMVKAFEDKQVDKTYFAIVRGYSPEAQTIDNPIKPDKDHKKKAPQDAITHYTRLATIELPIPVGRYATARYSLVSIQPETGRMHQIRKHFAHIRHYIVGDKRHGDWRHNKMFLEELESPYLLLHAANLYFEHPFTGEAVSIKAQMPDNMLRLCFRFEWMDVLNTQEVLPQPVQATQD</sequence>
<protein>
    <recommendedName>
        <fullName evidence="6">tRNA pseudouridine synthase C</fullName>
        <ecNumber evidence="5">5.4.99.26</ecNumber>
    </recommendedName>
    <alternativeName>
        <fullName evidence="8">tRNA pseudouridine(65) synthase</fullName>
    </alternativeName>
    <alternativeName>
        <fullName evidence="9">tRNA pseudouridylate synthase C</fullName>
    </alternativeName>
    <alternativeName>
        <fullName evidence="7">tRNA-uridine isomerase C</fullName>
    </alternativeName>
</protein>
<keyword evidence="12" id="KW-1185">Reference proteome</keyword>
<evidence type="ECO:0000313" key="12">
    <source>
        <dbReference type="Proteomes" id="UP000603640"/>
    </source>
</evidence>
<evidence type="ECO:0000256" key="1">
    <source>
        <dbReference type="ARBA" id="ARBA00022694"/>
    </source>
</evidence>
<gene>
    <name evidence="11" type="ORF">H8S84_02370</name>
</gene>
<dbReference type="InterPro" id="IPR050188">
    <property type="entry name" value="RluA_PseudoU_synthase"/>
</dbReference>
<proteinExistence type="predicted"/>
<evidence type="ECO:0000256" key="5">
    <source>
        <dbReference type="ARBA" id="ARBA00038943"/>
    </source>
</evidence>
<organism evidence="11 12">
    <name type="scientific">Pontibacter cellulosilyticus</name>
    <dbReference type="NCBI Taxonomy" id="1720253"/>
    <lineage>
        <taxon>Bacteria</taxon>
        <taxon>Pseudomonadati</taxon>
        <taxon>Bacteroidota</taxon>
        <taxon>Cytophagia</taxon>
        <taxon>Cytophagales</taxon>
        <taxon>Hymenobacteraceae</taxon>
        <taxon>Pontibacter</taxon>
    </lineage>
</organism>
<dbReference type="GO" id="GO:0003723">
    <property type="term" value="F:RNA binding"/>
    <property type="evidence" value="ECO:0007669"/>
    <property type="project" value="InterPro"/>
</dbReference>
<dbReference type="PANTHER" id="PTHR21600">
    <property type="entry name" value="MITOCHONDRIAL RNA PSEUDOURIDINE SYNTHASE"/>
    <property type="match status" value="1"/>
</dbReference>
<dbReference type="InterPro" id="IPR006145">
    <property type="entry name" value="PsdUridine_synth_RsuA/RluA"/>
</dbReference>
<comment type="catalytic activity">
    <reaction evidence="3">
        <text>uridine(65) in tRNA = pseudouridine(65) in tRNA</text>
        <dbReference type="Rhea" id="RHEA:42536"/>
        <dbReference type="Rhea" id="RHEA-COMP:10103"/>
        <dbReference type="Rhea" id="RHEA-COMP:10104"/>
        <dbReference type="ChEBI" id="CHEBI:65314"/>
        <dbReference type="ChEBI" id="CHEBI:65315"/>
        <dbReference type="EC" id="5.4.99.26"/>
    </reaction>
</comment>
<evidence type="ECO:0000256" key="2">
    <source>
        <dbReference type="ARBA" id="ARBA00023235"/>
    </source>
</evidence>